<dbReference type="EMBL" id="OOIP01000007">
    <property type="protein sequence ID" value="SPO37503.1"/>
    <property type="molecule type" value="Genomic_DNA"/>
</dbReference>
<protein>
    <recommendedName>
        <fullName evidence="13">Nucleoporin Nup133/Nup155-like C-terminal domain-containing protein</fullName>
    </recommendedName>
</protein>
<name>A0A5C3EYZ6_9BASI</name>
<dbReference type="InterPro" id="IPR007187">
    <property type="entry name" value="Nucleoporin_Nup133/Nup155_C"/>
</dbReference>
<feature type="compositionally biased region" description="Polar residues" evidence="8">
    <location>
        <begin position="30"/>
        <end position="46"/>
    </location>
</feature>
<keyword evidence="6" id="KW-0811">Translocation</keyword>
<feature type="domain" description="Nucleoporin Nup133/Nup155-like C-terminal" evidence="9">
    <location>
        <begin position="739"/>
        <end position="1303"/>
    </location>
</feature>
<keyword evidence="7" id="KW-0539">Nucleus</keyword>
<feature type="region of interest" description="Disordered" evidence="8">
    <location>
        <begin position="93"/>
        <end position="117"/>
    </location>
</feature>
<sequence>MFSTPSRAGSGGVNRASRPRGSSARPSRGTTPLASTSNLDDATHTPSKLAPAASLFAADITPNHLLTPSSATAASRRRGAAAAAAAASTSYTGTHNGARFLPGSSGLGRQGTPRSSVARSFRDDASVADTVDSQQQLFGHAASAEEAHLEEGATLMRDDLMAVTAFSRLPTEVLEQLESVDFYLDAFKGAMDTATGYAYMVSRTQCFVWNYQSHGTSSPTCFTFDIPESSSSSMHSTDDLAQCGLIPRSAAREPGIVLVTPSGQVRFWEGISASMAREDLAQTIQVSLNPQETVMEMQRLDDFAFVLATSQARMLKLGIVSQGGRLQAELAPFSQPRGILGRLFGSGSSMGFGNEGITAIAVGPVQENEAARDVYAIGSRTVQKWRMVDGAGERLIAEHDVRQVVASGVLQGSDERYSAAEGLAFDLVDGVVQADGKLVVLYSQNRGASTPLSYGLATLDLLKDGSSFVVNTILPLRYTAFNDPRPYATPRLSLSYGGPAAFVTFADTVILKSLQAGCEGFEEVVKLKDTARNRFIGTGSDPADVGGSAPIATLSLITASSGSLLIELGLEQVASMCNKQASAEERQRAKTERLKVKVEQALYYAESPLNPLSFELPADFQGTLITACEELSSEILESRNSAVIHTPFPVDLRLSLKDRLDKLRSLIVYVFNSGHLGKLSQTSRRRLRSDAELAAAAYDLWLYQNDYISLANIRGSRTSSPLSDCVEQVMTESGQGMVDDLVRTFFRHHIQQVGQVFEQLLKRAKAAASQSLAVRSSETVEANRIALAAFQAAARYRKERGEVYGITDSLAAFEPWTAKPGSIELLETLFNATSSLLPDRTRELGTAVDTPVNEYLSSTDAAAERGQVYEQRLQSELKGQLCLLAEHALGAYEERLRYLRASASDAAFERELNVVEATFRRVRPLFVHPLFDLGRTERAMALAERHGDFRTLTELCNDASLGRSEARIEHYLEKYREAFAFELYGWMVERGQTRRLLTQKAQYAELVLGFFERGGNERIEWLHHLALRQFGAASTTLRDAVAPAERDVGQKKAMLSLAKLAYVAELNVEQIATVREQRRIEDIDDQLDLLAVHERLRGMFQEALQEALMEEGDGSADVAVIVAGRLNDMRAYALEDHYARLVKRALANEVLSSEDLIDLLTLKDCRGQEANDYSTAIEVYIRATDAPKPRMDAALCSIWRRVILRDDWAALSNTTNVSDEELLSNLRSTALYSTLASVFSHESAFETFKSPTDLVSPPEREMVAARFAGSLPDQTVDLLVNDLQAEIDLVQRLLDDTDLPRLFAEVARMAQKGGAAEVPAAQQQQQQQDQERHEMEAEAVEEDDDEEEEEDVEEEDMDAEGEDEERLSMEE</sequence>
<evidence type="ECO:0000259" key="10">
    <source>
        <dbReference type="Pfam" id="PF08801"/>
    </source>
</evidence>
<evidence type="ECO:0000256" key="1">
    <source>
        <dbReference type="ARBA" id="ARBA00004259"/>
    </source>
</evidence>
<feature type="domain" description="Nucleoporin Nup133/Nup155-like N-terminal" evidence="10">
    <location>
        <begin position="159"/>
        <end position="514"/>
    </location>
</feature>
<dbReference type="Gene3D" id="2.130.10.10">
    <property type="entry name" value="YVTN repeat-like/Quinoprotein amine dehydrogenase"/>
    <property type="match status" value="1"/>
</dbReference>
<keyword evidence="3" id="KW-0813">Transport</keyword>
<comment type="similarity">
    <text evidence="2">Belongs to the nucleoporin Nup133 family.</text>
</comment>
<feature type="compositionally biased region" description="Acidic residues" evidence="8">
    <location>
        <begin position="1337"/>
        <end position="1365"/>
    </location>
</feature>
<keyword evidence="4" id="KW-0509">mRNA transport</keyword>
<evidence type="ECO:0000256" key="4">
    <source>
        <dbReference type="ARBA" id="ARBA00022816"/>
    </source>
</evidence>
<dbReference type="PANTHER" id="PTHR13405:SF11">
    <property type="entry name" value="NUCLEAR PORE COMPLEX PROTEIN NUP133"/>
    <property type="match status" value="1"/>
</dbReference>
<dbReference type="PANTHER" id="PTHR13405">
    <property type="entry name" value="NUCLEAR PORE COMPLEX PROTEIN NUP133"/>
    <property type="match status" value="1"/>
</dbReference>
<dbReference type="InterPro" id="IPR014908">
    <property type="entry name" value="Nucleoporin_Nup133/Nup155_N"/>
</dbReference>
<organism evidence="11 12">
    <name type="scientific">Pseudozyma flocculosa</name>
    <dbReference type="NCBI Taxonomy" id="84751"/>
    <lineage>
        <taxon>Eukaryota</taxon>
        <taxon>Fungi</taxon>
        <taxon>Dikarya</taxon>
        <taxon>Basidiomycota</taxon>
        <taxon>Ustilaginomycotina</taxon>
        <taxon>Ustilaginomycetes</taxon>
        <taxon>Ustilaginales</taxon>
        <taxon>Ustilaginaceae</taxon>
        <taxon>Pseudozyma</taxon>
    </lineage>
</organism>
<evidence type="ECO:0000256" key="7">
    <source>
        <dbReference type="ARBA" id="ARBA00023242"/>
    </source>
</evidence>
<gene>
    <name evidence="11" type="ORF">PSFLO_02978</name>
</gene>
<dbReference type="InterPro" id="IPR037624">
    <property type="entry name" value="Nup133-like"/>
</dbReference>
<dbReference type="InterPro" id="IPR015943">
    <property type="entry name" value="WD40/YVTN_repeat-like_dom_sf"/>
</dbReference>
<dbReference type="Pfam" id="PF08801">
    <property type="entry name" value="Nucleoporin_N"/>
    <property type="match status" value="1"/>
</dbReference>
<comment type="subcellular location">
    <subcellularLocation>
        <location evidence="1">Nucleus envelope</location>
    </subcellularLocation>
</comment>
<dbReference type="GO" id="GO:0017056">
    <property type="term" value="F:structural constituent of nuclear pore"/>
    <property type="evidence" value="ECO:0007669"/>
    <property type="project" value="InterPro"/>
</dbReference>
<feature type="region of interest" description="Disordered" evidence="8">
    <location>
        <begin position="1314"/>
        <end position="1371"/>
    </location>
</feature>
<evidence type="ECO:0000313" key="12">
    <source>
        <dbReference type="Proteomes" id="UP000323386"/>
    </source>
</evidence>
<dbReference type="OrthoDB" id="103454at2759"/>
<feature type="region of interest" description="Disordered" evidence="8">
    <location>
        <begin position="1"/>
        <end position="46"/>
    </location>
</feature>
<evidence type="ECO:0000256" key="5">
    <source>
        <dbReference type="ARBA" id="ARBA00022927"/>
    </source>
</evidence>
<proteinExistence type="inferred from homology"/>
<evidence type="ECO:0000256" key="2">
    <source>
        <dbReference type="ARBA" id="ARBA00005569"/>
    </source>
</evidence>
<feature type="compositionally biased region" description="Low complexity" evidence="8">
    <location>
        <begin position="15"/>
        <end position="29"/>
    </location>
</feature>
<evidence type="ECO:0000256" key="8">
    <source>
        <dbReference type="SAM" id="MobiDB-lite"/>
    </source>
</evidence>
<keyword evidence="12" id="KW-1185">Reference proteome</keyword>
<evidence type="ECO:0000259" key="9">
    <source>
        <dbReference type="Pfam" id="PF03177"/>
    </source>
</evidence>
<dbReference type="SUPFAM" id="SSF117289">
    <property type="entry name" value="Nucleoporin domain"/>
    <property type="match status" value="1"/>
</dbReference>
<evidence type="ECO:0008006" key="13">
    <source>
        <dbReference type="Google" id="ProtNLM"/>
    </source>
</evidence>
<dbReference type="GO" id="GO:0016973">
    <property type="term" value="P:poly(A)+ mRNA export from nucleus"/>
    <property type="evidence" value="ECO:0007669"/>
    <property type="project" value="TreeGrafter"/>
</dbReference>
<dbReference type="Gene3D" id="1.25.40.700">
    <property type="match status" value="1"/>
</dbReference>
<dbReference type="Proteomes" id="UP000323386">
    <property type="component" value="Unassembled WGS sequence"/>
</dbReference>
<evidence type="ECO:0000256" key="3">
    <source>
        <dbReference type="ARBA" id="ARBA00022448"/>
    </source>
</evidence>
<reference evidence="11 12" key="1">
    <citation type="submission" date="2018-03" db="EMBL/GenBank/DDBJ databases">
        <authorList>
            <person name="Guldener U."/>
        </authorList>
    </citation>
    <scope>NUCLEOTIDE SEQUENCE [LARGE SCALE GENOMIC DNA]</scope>
    <source>
        <strain evidence="11 12">DAOM196992</strain>
    </source>
</reference>
<dbReference type="GO" id="GO:0006606">
    <property type="term" value="P:protein import into nucleus"/>
    <property type="evidence" value="ECO:0007669"/>
    <property type="project" value="TreeGrafter"/>
</dbReference>
<dbReference type="Pfam" id="PF03177">
    <property type="entry name" value="Nucleoporin_C"/>
    <property type="match status" value="1"/>
</dbReference>
<dbReference type="GO" id="GO:0000972">
    <property type="term" value="P:transcription-dependent tethering of RNA polymerase II gene DNA at nuclear periphery"/>
    <property type="evidence" value="ECO:0007669"/>
    <property type="project" value="TreeGrafter"/>
</dbReference>
<evidence type="ECO:0000256" key="6">
    <source>
        <dbReference type="ARBA" id="ARBA00023010"/>
    </source>
</evidence>
<keyword evidence="5" id="KW-0653">Protein transport</keyword>
<dbReference type="Gene3D" id="1.20.58.1380">
    <property type="match status" value="1"/>
</dbReference>
<dbReference type="GO" id="GO:0031080">
    <property type="term" value="C:nuclear pore outer ring"/>
    <property type="evidence" value="ECO:0007669"/>
    <property type="project" value="TreeGrafter"/>
</dbReference>
<accession>A0A5C3EYZ6</accession>
<evidence type="ECO:0000313" key="11">
    <source>
        <dbReference type="EMBL" id="SPO37503.1"/>
    </source>
</evidence>